<accession>A0ABN2TGN9</accession>
<gene>
    <name evidence="2" type="ORF">GCM10009838_88580</name>
</gene>
<evidence type="ECO:0008006" key="4">
    <source>
        <dbReference type="Google" id="ProtNLM"/>
    </source>
</evidence>
<keyword evidence="3" id="KW-1185">Reference proteome</keyword>
<name>A0ABN2TGN9_9ACTN</name>
<dbReference type="Gene3D" id="2.60.270.50">
    <property type="match status" value="1"/>
</dbReference>
<reference evidence="2 3" key="1">
    <citation type="journal article" date="2019" name="Int. J. Syst. Evol. Microbiol.">
        <title>The Global Catalogue of Microorganisms (GCM) 10K type strain sequencing project: providing services to taxonomists for standard genome sequencing and annotation.</title>
        <authorList>
            <consortium name="The Broad Institute Genomics Platform"/>
            <consortium name="The Broad Institute Genome Sequencing Center for Infectious Disease"/>
            <person name="Wu L."/>
            <person name="Ma J."/>
        </authorList>
    </citation>
    <scope>NUCLEOTIDE SEQUENCE [LARGE SCALE GENOMIC DNA]</scope>
    <source>
        <strain evidence="2 3">JCM 16013</strain>
    </source>
</reference>
<evidence type="ECO:0000313" key="3">
    <source>
        <dbReference type="Proteomes" id="UP001499854"/>
    </source>
</evidence>
<evidence type="ECO:0000313" key="2">
    <source>
        <dbReference type="EMBL" id="GAA2008604.1"/>
    </source>
</evidence>
<evidence type="ECO:0000256" key="1">
    <source>
        <dbReference type="SAM" id="SignalP"/>
    </source>
</evidence>
<sequence length="160" mass="16474">MSSIRKTAAALLVAGVAAVPVVSVSSASAAVAHPQPASSAARSVQAFVTNDSGCTMTLFSDSLSGGIWTIMPEFTVPNGAATSWESESNGLWTGTEGVATYRLGNCVDPAQNLKFAVFHWDDPYATSNEYDNVGTSSGVHITRSGGSGNNAIVNWVVTTS</sequence>
<dbReference type="RefSeq" id="WP_344663270.1">
    <property type="nucleotide sequence ID" value="NZ_BAAAQM010000109.1"/>
</dbReference>
<organism evidence="2 3">
    <name type="scientific">Catenulispora subtropica</name>
    <dbReference type="NCBI Taxonomy" id="450798"/>
    <lineage>
        <taxon>Bacteria</taxon>
        <taxon>Bacillati</taxon>
        <taxon>Actinomycetota</taxon>
        <taxon>Actinomycetes</taxon>
        <taxon>Catenulisporales</taxon>
        <taxon>Catenulisporaceae</taxon>
        <taxon>Catenulispora</taxon>
    </lineage>
</organism>
<keyword evidence="1" id="KW-0732">Signal</keyword>
<proteinExistence type="predicted"/>
<dbReference type="EMBL" id="BAAAQM010000109">
    <property type="protein sequence ID" value="GAA2008604.1"/>
    <property type="molecule type" value="Genomic_DNA"/>
</dbReference>
<feature type="signal peptide" evidence="1">
    <location>
        <begin position="1"/>
        <end position="29"/>
    </location>
</feature>
<protein>
    <recommendedName>
        <fullName evidence="4">Crystal protein ET79</fullName>
    </recommendedName>
</protein>
<dbReference type="Proteomes" id="UP001499854">
    <property type="component" value="Unassembled WGS sequence"/>
</dbReference>
<feature type="chain" id="PRO_5047080823" description="Crystal protein ET79" evidence="1">
    <location>
        <begin position="30"/>
        <end position="160"/>
    </location>
</feature>
<comment type="caution">
    <text evidence="2">The sequence shown here is derived from an EMBL/GenBank/DDBJ whole genome shotgun (WGS) entry which is preliminary data.</text>
</comment>